<evidence type="ECO:0000313" key="2">
    <source>
        <dbReference type="Proteomes" id="UP001497497"/>
    </source>
</evidence>
<keyword evidence="2" id="KW-1185">Reference proteome</keyword>
<comment type="caution">
    <text evidence="1">The sequence shown here is derived from an EMBL/GenBank/DDBJ whole genome shotgun (WGS) entry which is preliminary data.</text>
</comment>
<evidence type="ECO:0000313" key="1">
    <source>
        <dbReference type="EMBL" id="CAL1544582.1"/>
    </source>
</evidence>
<name>A0AAV2IEQ5_LYMST</name>
<reference evidence="1 2" key="1">
    <citation type="submission" date="2024-04" db="EMBL/GenBank/DDBJ databases">
        <authorList>
            <consortium name="Genoscope - CEA"/>
            <person name="William W."/>
        </authorList>
    </citation>
    <scope>NUCLEOTIDE SEQUENCE [LARGE SCALE GENOMIC DNA]</scope>
</reference>
<dbReference type="Proteomes" id="UP001497497">
    <property type="component" value="Unassembled WGS sequence"/>
</dbReference>
<gene>
    <name evidence="1" type="ORF">GSLYS_00018095001</name>
</gene>
<organism evidence="1 2">
    <name type="scientific">Lymnaea stagnalis</name>
    <name type="common">Great pond snail</name>
    <name type="synonym">Helix stagnalis</name>
    <dbReference type="NCBI Taxonomy" id="6523"/>
    <lineage>
        <taxon>Eukaryota</taxon>
        <taxon>Metazoa</taxon>
        <taxon>Spiralia</taxon>
        <taxon>Lophotrochozoa</taxon>
        <taxon>Mollusca</taxon>
        <taxon>Gastropoda</taxon>
        <taxon>Heterobranchia</taxon>
        <taxon>Euthyneura</taxon>
        <taxon>Panpulmonata</taxon>
        <taxon>Hygrophila</taxon>
        <taxon>Lymnaeoidea</taxon>
        <taxon>Lymnaeidae</taxon>
        <taxon>Lymnaea</taxon>
    </lineage>
</organism>
<protein>
    <submittedName>
        <fullName evidence="1">Uncharacterized protein</fullName>
    </submittedName>
</protein>
<sequence>MVRSRVCPNIMQDLRSKLKSSLMSGKVIQVCGPPMAGKSNLVDQVTAPNGHLDGLIYHSFSCKRLSRLDAVLEKVITTLQPSGTWSPQASTETRVLYEVQKCLVRFSTYHHVFGFHKCESLRSSGADLEFVSFLSKLDKLGWSENVACSVVFTTYKKFSNSGLSTEMVQVGFLTDPIDIKSLLELHAPGVDVIDYIGICQKLLCVPEAVIRFAEEYLVDDVTRCSPQQLEKRVCVDTEFLSMIFEKRVTDVAGWLSKSDLELLVYFGNSINSTFTEQNLIEFLRRQISVYHFDQWVALLLRRLRENHVLRPVPGKRLAVHPLLVYYVMTCRSVSGRTINDNSCNR</sequence>
<dbReference type="EMBL" id="CAXITT010000631">
    <property type="protein sequence ID" value="CAL1544582.1"/>
    <property type="molecule type" value="Genomic_DNA"/>
</dbReference>
<accession>A0AAV2IEQ5</accession>
<dbReference type="AlphaFoldDB" id="A0AAV2IEQ5"/>
<proteinExistence type="predicted"/>